<evidence type="ECO:0000256" key="6">
    <source>
        <dbReference type="ARBA" id="ARBA00023002"/>
    </source>
</evidence>
<evidence type="ECO:0000259" key="10">
    <source>
        <dbReference type="Pfam" id="PF20628"/>
    </source>
</evidence>
<dbReference type="PROSITE" id="PS51404">
    <property type="entry name" value="DYP_PEROXIDASE"/>
    <property type="match status" value="1"/>
</dbReference>
<evidence type="ECO:0000256" key="7">
    <source>
        <dbReference type="ARBA" id="ARBA00023004"/>
    </source>
</evidence>
<evidence type="ECO:0000256" key="4">
    <source>
        <dbReference type="ARBA" id="ARBA00022723"/>
    </source>
</evidence>
<dbReference type="InterPro" id="IPR048328">
    <property type="entry name" value="Dyp_perox_C"/>
</dbReference>
<keyword evidence="2 11" id="KW-0575">Peroxidase</keyword>
<evidence type="ECO:0000256" key="8">
    <source>
        <dbReference type="ARBA" id="ARBA00025737"/>
    </source>
</evidence>
<keyword evidence="12" id="KW-1185">Reference proteome</keyword>
<dbReference type="Pfam" id="PF04261">
    <property type="entry name" value="Dyp_perox_N"/>
    <property type="match status" value="1"/>
</dbReference>
<dbReference type="InterPro" id="IPR011008">
    <property type="entry name" value="Dimeric_a/b-barrel"/>
</dbReference>
<dbReference type="Proteomes" id="UP000603200">
    <property type="component" value="Unassembled WGS sequence"/>
</dbReference>
<evidence type="ECO:0000256" key="2">
    <source>
        <dbReference type="ARBA" id="ARBA00022559"/>
    </source>
</evidence>
<dbReference type="NCBIfam" id="TIGR01413">
    <property type="entry name" value="Dyp_perox_fam"/>
    <property type="match status" value="1"/>
</dbReference>
<keyword evidence="7" id="KW-0408">Iron</keyword>
<dbReference type="EMBL" id="BOMN01000145">
    <property type="protein sequence ID" value="GIE26519.1"/>
    <property type="molecule type" value="Genomic_DNA"/>
</dbReference>
<name>A0ABQ4A6R4_9ACTN</name>
<proteinExistence type="inferred from homology"/>
<comment type="caution">
    <text evidence="11">The sequence shown here is derived from an EMBL/GenBank/DDBJ whole genome shotgun (WGS) entry which is preliminary data.</text>
</comment>
<gene>
    <name evidence="11" type="ORF">Ahu01nite_096210</name>
</gene>
<reference evidence="11 12" key="1">
    <citation type="submission" date="2021-01" db="EMBL/GenBank/DDBJ databases">
        <title>Whole genome shotgun sequence of Actinoplanes humidus NBRC 14915.</title>
        <authorList>
            <person name="Komaki H."/>
            <person name="Tamura T."/>
        </authorList>
    </citation>
    <scope>NUCLEOTIDE SEQUENCE [LARGE SCALE GENOMIC DNA]</scope>
    <source>
        <strain evidence="11 12">NBRC 14915</strain>
    </source>
</reference>
<keyword evidence="4" id="KW-0479">Metal-binding</keyword>
<keyword evidence="5" id="KW-0732">Signal</keyword>
<keyword evidence="3" id="KW-0349">Heme</keyword>
<sequence>MVHPHQPGVVTAPEEFAVFAAFDLDADPAGVLRRLDERIAAVHRAGTATVTVAVGASLFDGRFGLAGAGPRLLTAMPAFPNDVLSADSCHGDLLLQIGATRAETAAAVLADLGKGLRRRWESAGFRKENTTTAAGRPSTRNLFGFREGAGNPDPADAGLMERLVWAGDGEPSWAAGGTYAVVRLIRFAVGLWSRDAPARQEEIVGRHRADGAPLAGGPEDAEFDYAADPDGALTSVDAHIRRANPRTPESEQHRILRRSYSYRRSEADQGLIFVCFQRDPELGFAAAQRRLAGEALDHYVLPFGGGYWFVPPTVTALAAVIPG</sequence>
<dbReference type="InterPro" id="IPR048327">
    <property type="entry name" value="Dyp_perox_N"/>
</dbReference>
<dbReference type="SUPFAM" id="SSF54909">
    <property type="entry name" value="Dimeric alpha+beta barrel"/>
    <property type="match status" value="1"/>
</dbReference>
<dbReference type="GO" id="GO:0004601">
    <property type="term" value="F:peroxidase activity"/>
    <property type="evidence" value="ECO:0007669"/>
    <property type="project" value="UniProtKB-KW"/>
</dbReference>
<feature type="domain" description="Dyp-type peroxidase N-terminal" evidence="9">
    <location>
        <begin position="6"/>
        <end position="126"/>
    </location>
</feature>
<evidence type="ECO:0000256" key="3">
    <source>
        <dbReference type="ARBA" id="ARBA00022617"/>
    </source>
</evidence>
<evidence type="ECO:0000256" key="1">
    <source>
        <dbReference type="ARBA" id="ARBA00001970"/>
    </source>
</evidence>
<evidence type="ECO:0000256" key="5">
    <source>
        <dbReference type="ARBA" id="ARBA00022729"/>
    </source>
</evidence>
<dbReference type="PANTHER" id="PTHR30521:SF4">
    <property type="entry name" value="DEFERROCHELATASE"/>
    <property type="match status" value="1"/>
</dbReference>
<comment type="cofactor">
    <cofactor evidence="1">
        <name>heme b</name>
        <dbReference type="ChEBI" id="CHEBI:60344"/>
    </cofactor>
</comment>
<accession>A0ABQ4A6R4</accession>
<evidence type="ECO:0000259" key="9">
    <source>
        <dbReference type="Pfam" id="PF04261"/>
    </source>
</evidence>
<keyword evidence="6" id="KW-0560">Oxidoreductase</keyword>
<protein>
    <submittedName>
        <fullName evidence="11">Peroxidase</fullName>
    </submittedName>
</protein>
<dbReference type="PANTHER" id="PTHR30521">
    <property type="entry name" value="DEFERROCHELATASE/PEROXIDASE"/>
    <property type="match status" value="1"/>
</dbReference>
<organism evidence="11 12">
    <name type="scientific">Winogradskya humida</name>
    <dbReference type="NCBI Taxonomy" id="113566"/>
    <lineage>
        <taxon>Bacteria</taxon>
        <taxon>Bacillati</taxon>
        <taxon>Actinomycetota</taxon>
        <taxon>Actinomycetes</taxon>
        <taxon>Micromonosporales</taxon>
        <taxon>Micromonosporaceae</taxon>
        <taxon>Winogradskya</taxon>
    </lineage>
</organism>
<comment type="similarity">
    <text evidence="8">Belongs to the DyP-type peroxidase family.</text>
</comment>
<feature type="domain" description="Dyp-type peroxidase C-terminal" evidence="10">
    <location>
        <begin position="139"/>
        <end position="314"/>
    </location>
</feature>
<dbReference type="Pfam" id="PF20628">
    <property type="entry name" value="Dyp_perox_C"/>
    <property type="match status" value="1"/>
</dbReference>
<evidence type="ECO:0000313" key="11">
    <source>
        <dbReference type="EMBL" id="GIE26519.1"/>
    </source>
</evidence>
<dbReference type="InterPro" id="IPR006314">
    <property type="entry name" value="Dyp_peroxidase"/>
</dbReference>
<evidence type="ECO:0000313" key="12">
    <source>
        <dbReference type="Proteomes" id="UP000603200"/>
    </source>
</evidence>